<evidence type="ECO:0000256" key="1">
    <source>
        <dbReference type="SAM" id="MobiDB-lite"/>
    </source>
</evidence>
<name>A0ABW9KQN3_9BACT</name>
<gene>
    <name evidence="3" type="ORF">ACK2TP_13725</name>
</gene>
<dbReference type="EMBL" id="JBJYXY010000001">
    <property type="protein sequence ID" value="MFN2976824.1"/>
    <property type="molecule type" value="Genomic_DNA"/>
</dbReference>
<dbReference type="Proteomes" id="UP001634747">
    <property type="component" value="Unassembled WGS sequence"/>
</dbReference>
<evidence type="ECO:0000313" key="4">
    <source>
        <dbReference type="Proteomes" id="UP001634747"/>
    </source>
</evidence>
<keyword evidence="4" id="KW-1185">Reference proteome</keyword>
<keyword evidence="2" id="KW-0732">Signal</keyword>
<evidence type="ECO:0000256" key="2">
    <source>
        <dbReference type="SAM" id="SignalP"/>
    </source>
</evidence>
<feature type="region of interest" description="Disordered" evidence="1">
    <location>
        <begin position="89"/>
        <end position="108"/>
    </location>
</feature>
<feature type="signal peptide" evidence="2">
    <location>
        <begin position="1"/>
        <end position="20"/>
    </location>
</feature>
<accession>A0ABW9KQN3</accession>
<proteinExistence type="predicted"/>
<protein>
    <submittedName>
        <fullName evidence="3">Uncharacterized protein</fullName>
    </submittedName>
</protein>
<evidence type="ECO:0000313" key="3">
    <source>
        <dbReference type="EMBL" id="MFN2976824.1"/>
    </source>
</evidence>
<comment type="caution">
    <text evidence="3">The sequence shown here is derived from an EMBL/GenBank/DDBJ whole genome shotgun (WGS) entry which is preliminary data.</text>
</comment>
<reference evidence="3 4" key="1">
    <citation type="submission" date="2024-12" db="EMBL/GenBank/DDBJ databases">
        <authorList>
            <person name="Lee Y."/>
        </authorList>
    </citation>
    <scope>NUCLEOTIDE SEQUENCE [LARGE SCALE GENOMIC DNA]</scope>
    <source>
        <strain evidence="3 4">03SUJ4</strain>
    </source>
</reference>
<dbReference type="RefSeq" id="WP_263414989.1">
    <property type="nucleotide sequence ID" value="NZ_BAABBH010000001.1"/>
</dbReference>
<feature type="chain" id="PRO_5045892389" evidence="2">
    <location>
        <begin position="21"/>
        <end position="277"/>
    </location>
</feature>
<sequence length="277" mass="31174">MRHSNLLFCWLALAFPCMQAQDKPIPNQDALRQRAIVTAEHTMEQRDRYECRERQVQNDLDGKGKVKKSTVTEQDFFFLHGRPIMREISRDGKPLSDVDKKKQDDRVRKQIEDAEKAFKKDKRGDGGPMSSRNFLRLAKLANERRVMVSGRPTIVFDVIDNPDNKGGDIPQRIVAAMRGTISVDEETGHVQDLNVTGVRDVKIAGGLVANIHKGFQLHTISGPQKDGVWLLKAIYGSGDARMGLFFHPAASFKAEVESCRLYNVEADATVKEVEGKQ</sequence>
<organism evidence="3 4">
    <name type="scientific">Terriglobus aquaticus</name>
    <dbReference type="NCBI Taxonomy" id="940139"/>
    <lineage>
        <taxon>Bacteria</taxon>
        <taxon>Pseudomonadati</taxon>
        <taxon>Acidobacteriota</taxon>
        <taxon>Terriglobia</taxon>
        <taxon>Terriglobales</taxon>
        <taxon>Acidobacteriaceae</taxon>
        <taxon>Terriglobus</taxon>
    </lineage>
</organism>